<evidence type="ECO:0000256" key="1">
    <source>
        <dbReference type="ARBA" id="ARBA00005594"/>
    </source>
</evidence>
<comment type="subunit">
    <text evidence="8">Homodimer.</text>
</comment>
<feature type="binding site" evidence="8">
    <location>
        <position position="167"/>
    </location>
    <ligand>
        <name>L-tryptophan</name>
        <dbReference type="ChEBI" id="CHEBI:57912"/>
    </ligand>
</feature>
<comment type="subcellular location">
    <subcellularLocation>
        <location evidence="8">Cytoplasm</location>
    </subcellularLocation>
</comment>
<dbReference type="EC" id="6.1.1.2" evidence="8"/>
<dbReference type="CDD" id="cd00806">
    <property type="entry name" value="TrpRS_core"/>
    <property type="match status" value="1"/>
</dbReference>
<evidence type="ECO:0000256" key="4">
    <source>
        <dbReference type="ARBA" id="ARBA00022840"/>
    </source>
</evidence>
<dbReference type="PRINTS" id="PR01039">
    <property type="entry name" value="TRNASYNTHTRP"/>
</dbReference>
<comment type="caution">
    <text evidence="8">Lacks conserved residue(s) required for the propagation of feature annotation.</text>
</comment>
<keyword evidence="8" id="KW-0963">Cytoplasm</keyword>
<keyword evidence="2 8" id="KW-0436">Ligase</keyword>
<dbReference type="Proteomes" id="UP000316253">
    <property type="component" value="Unassembled WGS sequence"/>
</dbReference>
<evidence type="ECO:0000256" key="7">
    <source>
        <dbReference type="ARBA" id="ARBA00049929"/>
    </source>
</evidence>
<dbReference type="GO" id="GO:0004830">
    <property type="term" value="F:tryptophan-tRNA ligase activity"/>
    <property type="evidence" value="ECO:0007669"/>
    <property type="project" value="UniProtKB-UniRule"/>
</dbReference>
<dbReference type="SUPFAM" id="SSF52374">
    <property type="entry name" value="Nucleotidylyl transferase"/>
    <property type="match status" value="1"/>
</dbReference>
<evidence type="ECO:0000256" key="6">
    <source>
        <dbReference type="ARBA" id="ARBA00023146"/>
    </source>
</evidence>
<dbReference type="NCBIfam" id="TIGR00233">
    <property type="entry name" value="trpS"/>
    <property type="match status" value="1"/>
</dbReference>
<reference evidence="10 11" key="1">
    <citation type="submission" date="2017-08" db="EMBL/GenBank/DDBJ databases">
        <title>Mechanisms for carbon and nitrogen cycling indicate functional differentiation within the Candidate Phyla Radiation.</title>
        <authorList>
            <person name="Danczak R.E."/>
            <person name="Johnston M.D."/>
            <person name="Kenah C."/>
            <person name="Slattery M."/>
            <person name="Wrighton K.C."/>
            <person name="Wilkins M.J."/>
        </authorList>
    </citation>
    <scope>NUCLEOTIDE SEQUENCE [LARGE SCALE GENOMIC DNA]</scope>
    <source>
        <strain evidence="10">Gr01-1014_85</strain>
    </source>
</reference>
<sequence>MRILSGITTSGNGELHLGNYIGAIRQWLKLQQDHDLFLMLANLHALTGEISPANLKENTYKVLAMYLACGLDPRRSVIFAQSQLPQHSELAWILNNLTYMGELSRMTQFKDKSARPETMQAAYDSGVLPASLQTLSPAEFKEKKQALARGGNISVGLFTYPILQAADILLYQAEAVPVGEDQKQHLELTRDLALRFNQRYGQTFVVPEVMTSLHGARIMSLSDPKVKMSKSLAGSAVYLSDAPTLIKAKFKQAETDSLAKINYAPLEQPGIGNLLTIYASLADSTMSPEQVAQECGQLGYGQLKELVANRVIEVLTPIQERYQHYLDRTTELDTILADGQSRAVTVAAQTLNQVKDKLGLL</sequence>
<comment type="catalytic activity">
    <reaction evidence="7 8">
        <text>tRNA(Trp) + L-tryptophan + ATP = L-tryptophyl-tRNA(Trp) + AMP + diphosphate + H(+)</text>
        <dbReference type="Rhea" id="RHEA:24080"/>
        <dbReference type="Rhea" id="RHEA-COMP:9671"/>
        <dbReference type="Rhea" id="RHEA-COMP:9705"/>
        <dbReference type="ChEBI" id="CHEBI:15378"/>
        <dbReference type="ChEBI" id="CHEBI:30616"/>
        <dbReference type="ChEBI" id="CHEBI:33019"/>
        <dbReference type="ChEBI" id="CHEBI:57912"/>
        <dbReference type="ChEBI" id="CHEBI:78442"/>
        <dbReference type="ChEBI" id="CHEBI:78535"/>
        <dbReference type="ChEBI" id="CHEBI:456215"/>
        <dbReference type="EC" id="6.1.1.2"/>
    </reaction>
</comment>
<keyword evidence="3 8" id="KW-0547">Nucleotide-binding</keyword>
<feature type="binding site" evidence="8">
    <location>
        <begin position="179"/>
        <end position="181"/>
    </location>
    <ligand>
        <name>ATP</name>
        <dbReference type="ChEBI" id="CHEBI:30616"/>
    </ligand>
</feature>
<dbReference type="InterPro" id="IPR002306">
    <property type="entry name" value="Trp-tRNA-ligase"/>
</dbReference>
<comment type="caution">
    <text evidence="10">The sequence shown here is derived from an EMBL/GenBank/DDBJ whole genome shotgun (WGS) entry which is preliminary data.</text>
</comment>
<dbReference type="GO" id="GO:0005737">
    <property type="term" value="C:cytoplasm"/>
    <property type="evidence" value="ECO:0007669"/>
    <property type="project" value="UniProtKB-SubCell"/>
</dbReference>
<name>A0A554JDH0_9BACT</name>
<feature type="short sequence motif" description="'KMSKS' region" evidence="8">
    <location>
        <begin position="227"/>
        <end position="231"/>
    </location>
</feature>
<dbReference type="Gene3D" id="1.10.240.10">
    <property type="entry name" value="Tyrosyl-Transfer RNA Synthetase"/>
    <property type="match status" value="1"/>
</dbReference>
<gene>
    <name evidence="8" type="primary">trpS</name>
    <name evidence="10" type="ORF">CEO22_111</name>
</gene>
<dbReference type="EMBL" id="VMFD01000008">
    <property type="protein sequence ID" value="TSC66379.1"/>
    <property type="molecule type" value="Genomic_DNA"/>
</dbReference>
<comment type="similarity">
    <text evidence="1 8 9">Belongs to the class-I aminoacyl-tRNA synthetase family.</text>
</comment>
<organism evidence="10 11">
    <name type="scientific">Candidatus Berkelbacteria bacterium Gr01-1014_85</name>
    <dbReference type="NCBI Taxonomy" id="2017150"/>
    <lineage>
        <taxon>Bacteria</taxon>
        <taxon>Candidatus Berkelbacteria</taxon>
    </lineage>
</organism>
<evidence type="ECO:0000256" key="5">
    <source>
        <dbReference type="ARBA" id="ARBA00022917"/>
    </source>
</evidence>
<accession>A0A554JDH0</accession>
<evidence type="ECO:0000256" key="8">
    <source>
        <dbReference type="HAMAP-Rule" id="MF_00140"/>
    </source>
</evidence>
<dbReference type="PANTHER" id="PTHR43766">
    <property type="entry name" value="TRYPTOPHAN--TRNA LIGASE, MITOCHONDRIAL"/>
    <property type="match status" value="1"/>
</dbReference>
<dbReference type="HAMAP" id="MF_00140_B">
    <property type="entry name" value="Trp_tRNA_synth_B"/>
    <property type="match status" value="1"/>
</dbReference>
<dbReference type="Gene3D" id="3.40.50.620">
    <property type="entry name" value="HUPs"/>
    <property type="match status" value="1"/>
</dbReference>
<evidence type="ECO:0000313" key="11">
    <source>
        <dbReference type="Proteomes" id="UP000316253"/>
    </source>
</evidence>
<evidence type="ECO:0000256" key="3">
    <source>
        <dbReference type="ARBA" id="ARBA00022741"/>
    </source>
</evidence>
<keyword evidence="5 8" id="KW-0648">Protein biosynthesis</keyword>
<evidence type="ECO:0000256" key="9">
    <source>
        <dbReference type="RuleBase" id="RU363036"/>
    </source>
</evidence>
<feature type="binding site" evidence="8">
    <location>
        <position position="218"/>
    </location>
    <ligand>
        <name>ATP</name>
        <dbReference type="ChEBI" id="CHEBI:30616"/>
    </ligand>
</feature>
<dbReference type="GO" id="GO:0005524">
    <property type="term" value="F:ATP binding"/>
    <property type="evidence" value="ECO:0007669"/>
    <property type="project" value="UniProtKB-UniRule"/>
</dbReference>
<dbReference type="InterPro" id="IPR002305">
    <property type="entry name" value="aa-tRNA-synth_Ic"/>
</dbReference>
<feature type="binding site" evidence="8">
    <location>
        <begin position="18"/>
        <end position="19"/>
    </location>
    <ligand>
        <name>ATP</name>
        <dbReference type="ChEBI" id="CHEBI:30616"/>
    </ligand>
</feature>
<dbReference type="InterPro" id="IPR050203">
    <property type="entry name" value="Trp-tRNA_synthetase"/>
</dbReference>
<dbReference type="AlphaFoldDB" id="A0A554JDH0"/>
<keyword evidence="4 8" id="KW-0067">ATP-binding</keyword>
<protein>
    <recommendedName>
        <fullName evidence="8">Tryptophan--tRNA ligase</fullName>
        <ecNumber evidence="8">6.1.1.2</ecNumber>
    </recommendedName>
    <alternativeName>
        <fullName evidence="8">Tryptophanyl-tRNA synthetase</fullName>
        <shortName evidence="8">TrpRS</shortName>
    </alternativeName>
</protein>
<evidence type="ECO:0000256" key="2">
    <source>
        <dbReference type="ARBA" id="ARBA00022598"/>
    </source>
</evidence>
<keyword evidence="6 8" id="KW-0030">Aminoacyl-tRNA synthetase</keyword>
<feature type="binding site" evidence="8">
    <location>
        <begin position="8"/>
        <end position="10"/>
    </location>
    <ligand>
        <name>ATP</name>
        <dbReference type="ChEBI" id="CHEBI:30616"/>
    </ligand>
</feature>
<dbReference type="InterPro" id="IPR014729">
    <property type="entry name" value="Rossmann-like_a/b/a_fold"/>
</dbReference>
<dbReference type="Pfam" id="PF00579">
    <property type="entry name" value="tRNA-synt_1b"/>
    <property type="match status" value="2"/>
</dbReference>
<dbReference type="PANTHER" id="PTHR43766:SF1">
    <property type="entry name" value="TRYPTOPHAN--TRNA LIGASE, MITOCHONDRIAL"/>
    <property type="match status" value="1"/>
</dbReference>
<proteinExistence type="inferred from homology"/>
<dbReference type="GO" id="GO:0006436">
    <property type="term" value="P:tryptophanyl-tRNA aminoacylation"/>
    <property type="evidence" value="ECO:0007669"/>
    <property type="project" value="UniProtKB-UniRule"/>
</dbReference>
<evidence type="ECO:0000313" key="10">
    <source>
        <dbReference type="EMBL" id="TSC66379.1"/>
    </source>
</evidence>
<feature type="binding site" evidence="8">
    <location>
        <begin position="227"/>
        <end position="231"/>
    </location>
    <ligand>
        <name>ATP</name>
        <dbReference type="ChEBI" id="CHEBI:30616"/>
    </ligand>
</feature>
<dbReference type="InterPro" id="IPR024109">
    <property type="entry name" value="Trp-tRNA-ligase_bac-type"/>
</dbReference>
<comment type="function">
    <text evidence="8">Catalyzes the attachment of tryptophan to tRNA(Trp).</text>
</comment>